<keyword evidence="1" id="KW-0175">Coiled coil</keyword>
<dbReference type="PANTHER" id="PTHR21596">
    <property type="entry name" value="RIBONUCLEASE P SUBUNIT P38"/>
    <property type="match status" value="1"/>
</dbReference>
<dbReference type="GO" id="GO:0080188">
    <property type="term" value="P:gene silencing by siRNA-directed DNA methylation"/>
    <property type="evidence" value="ECO:0007669"/>
    <property type="project" value="InterPro"/>
</dbReference>
<reference evidence="2 3" key="1">
    <citation type="submission" date="2019-09" db="EMBL/GenBank/DDBJ databases">
        <title>A chromosome-level genome assembly of the Chinese tupelo Nyssa sinensis.</title>
        <authorList>
            <person name="Yang X."/>
            <person name="Kang M."/>
            <person name="Yang Y."/>
            <person name="Xiong H."/>
            <person name="Wang M."/>
            <person name="Zhang Z."/>
            <person name="Wang Z."/>
            <person name="Wu H."/>
            <person name="Ma T."/>
            <person name="Liu J."/>
            <person name="Xi Z."/>
        </authorList>
    </citation>
    <scope>NUCLEOTIDE SEQUENCE [LARGE SCALE GENOMIC DNA]</scope>
    <source>
        <strain evidence="2">J267</strain>
        <tissue evidence="2">Leaf</tissue>
    </source>
</reference>
<organism evidence="2 3">
    <name type="scientific">Nyssa sinensis</name>
    <dbReference type="NCBI Taxonomy" id="561372"/>
    <lineage>
        <taxon>Eukaryota</taxon>
        <taxon>Viridiplantae</taxon>
        <taxon>Streptophyta</taxon>
        <taxon>Embryophyta</taxon>
        <taxon>Tracheophyta</taxon>
        <taxon>Spermatophyta</taxon>
        <taxon>Magnoliopsida</taxon>
        <taxon>eudicotyledons</taxon>
        <taxon>Gunneridae</taxon>
        <taxon>Pentapetalae</taxon>
        <taxon>asterids</taxon>
        <taxon>Cornales</taxon>
        <taxon>Nyssaceae</taxon>
        <taxon>Nyssa</taxon>
    </lineage>
</organism>
<accession>A0A5J5B8G2</accession>
<dbReference type="OrthoDB" id="1739191at2759"/>
<protein>
    <submittedName>
        <fullName evidence="2">Uncharacterized protein</fullName>
    </submittedName>
</protein>
<keyword evidence="3" id="KW-1185">Reference proteome</keyword>
<proteinExistence type="predicted"/>
<evidence type="ECO:0000313" key="2">
    <source>
        <dbReference type="EMBL" id="KAA8539473.1"/>
    </source>
</evidence>
<gene>
    <name evidence="2" type="ORF">F0562_026165</name>
</gene>
<evidence type="ECO:0000313" key="3">
    <source>
        <dbReference type="Proteomes" id="UP000325577"/>
    </source>
</evidence>
<dbReference type="PANTHER" id="PTHR21596:SF82">
    <property type="entry name" value="FACTOR OF DNA METHYLATION 5-LIKE"/>
    <property type="match status" value="1"/>
</dbReference>
<name>A0A5J5B8G2_9ASTE</name>
<sequence length="72" mass="8338">MGYLKHTLMLEGKINTTEGDDNLNAQINGLRKEIDEKEDDMQHMESLNKTLIVKEHTSNRELQDARKELISI</sequence>
<dbReference type="AlphaFoldDB" id="A0A5J5B8G2"/>
<feature type="coiled-coil region" evidence="1">
    <location>
        <begin position="20"/>
        <end position="47"/>
    </location>
</feature>
<dbReference type="InterPro" id="IPR045177">
    <property type="entry name" value="FDM1-5/IDN2"/>
</dbReference>
<evidence type="ECO:0000256" key="1">
    <source>
        <dbReference type="SAM" id="Coils"/>
    </source>
</evidence>
<dbReference type="Proteomes" id="UP000325577">
    <property type="component" value="Linkage Group LG14"/>
</dbReference>
<dbReference type="EMBL" id="CM018037">
    <property type="protein sequence ID" value="KAA8539473.1"/>
    <property type="molecule type" value="Genomic_DNA"/>
</dbReference>